<geneLocation type="plasmid" evidence="2">
    <name>1</name>
</geneLocation>
<evidence type="ECO:0000313" key="2">
    <source>
        <dbReference type="EMBL" id="CAA2137478.1"/>
    </source>
</evidence>
<feature type="transmembrane region" description="Helical" evidence="1">
    <location>
        <begin position="311"/>
        <end position="329"/>
    </location>
</feature>
<dbReference type="EMBL" id="LR743510">
    <property type="protein sequence ID" value="CAA2137478.1"/>
    <property type="molecule type" value="Genomic_DNA"/>
</dbReference>
<accession>A0A679JNI4</accession>
<evidence type="ECO:0000256" key="1">
    <source>
        <dbReference type="SAM" id="Phobius"/>
    </source>
</evidence>
<keyword evidence="1" id="KW-0812">Transmembrane</keyword>
<gene>
    <name evidence="2" type="ORF">MBLL_00678</name>
</gene>
<proteinExistence type="predicted"/>
<keyword evidence="1" id="KW-0472">Membrane</keyword>
<dbReference type="AlphaFoldDB" id="A0A679JNI4"/>
<keyword evidence="2" id="KW-0614">Plasmid</keyword>
<name>A0A679JNI4_9HYPH</name>
<protein>
    <submittedName>
        <fullName evidence="2">Uncharacterized protein</fullName>
    </submittedName>
</protein>
<sequence>MLSPNGSMAIWCEVPSSTHNSSLETHLNYWRVADQQRPGCTANEEDFLEVGLLITNPNSVSAINIFLPLVVSVQKVTDIGSKFSNRDIAQGIFNESLTLTSPSSGNGWIDLNLQGSTPLCRVHSFARAPNGLIDSSEMQVTQQDGGTLICITANAIAASTISSSNQTRLYFRIRVLVGKKDNSPFVKVIKPADKNLQSGFDEIEYIDFRLNESRSLPDNVERTIRRDAVRGTVPMSLVAFLAAVPVASELSVSHTAIHKNRLLEHIPWTDYAPQPLPDGMMVYHWKKEEIDIASFTAFVKLQTRKAGSTTITHYLVIAFLFGILGNLAASGLEKLAGLMFGWH</sequence>
<reference evidence="2" key="1">
    <citation type="submission" date="2019-12" db="EMBL/GenBank/DDBJ databases">
        <authorList>
            <person name="Cremers G."/>
        </authorList>
    </citation>
    <scope>NUCLEOTIDE SEQUENCE</scope>
    <source>
        <strain evidence="2">Mbul2</strain>
        <plasmid evidence="2">1</plasmid>
    </source>
</reference>
<organism evidence="2">
    <name type="scientific">Methylobacterium bullatum</name>
    <dbReference type="NCBI Taxonomy" id="570505"/>
    <lineage>
        <taxon>Bacteria</taxon>
        <taxon>Pseudomonadati</taxon>
        <taxon>Pseudomonadota</taxon>
        <taxon>Alphaproteobacteria</taxon>
        <taxon>Hyphomicrobiales</taxon>
        <taxon>Methylobacteriaceae</taxon>
        <taxon>Methylobacterium</taxon>
    </lineage>
</organism>
<keyword evidence="1" id="KW-1133">Transmembrane helix</keyword>